<dbReference type="InterPro" id="IPR009506">
    <property type="entry name" value="YjiS-like"/>
</dbReference>
<sequence>MEFDQNRAAKPFSVTLPDMIRAALRMLKQWRARRATRQILAQLSDNQLRDIGLTRHDVKCKR</sequence>
<comment type="caution">
    <text evidence="2">The sequence shown here is derived from an EMBL/GenBank/DDBJ whole genome shotgun (WGS) entry which is preliminary data.</text>
</comment>
<proteinExistence type="predicted"/>
<name>A0ABS1ZBQ9_9GAMM</name>
<dbReference type="RefSeq" id="WP_039381837.1">
    <property type="nucleotide sequence ID" value="NZ_CP083448.1"/>
</dbReference>
<dbReference type="Proteomes" id="UP000809137">
    <property type="component" value="Unassembled WGS sequence"/>
</dbReference>
<dbReference type="Pfam" id="PF06568">
    <property type="entry name" value="YjiS-like"/>
    <property type="match status" value="1"/>
</dbReference>
<dbReference type="EMBL" id="JAFCXS010000023">
    <property type="protein sequence ID" value="MBM0749405.1"/>
    <property type="molecule type" value="Genomic_DNA"/>
</dbReference>
<evidence type="ECO:0000259" key="1">
    <source>
        <dbReference type="Pfam" id="PF06568"/>
    </source>
</evidence>
<accession>A0ABS1ZBQ9</accession>
<organism evidence="2 3">
    <name type="scientific">Pantoea eucrina</name>
    <dbReference type="NCBI Taxonomy" id="472693"/>
    <lineage>
        <taxon>Bacteria</taxon>
        <taxon>Pseudomonadati</taxon>
        <taxon>Pseudomonadota</taxon>
        <taxon>Gammaproteobacteria</taxon>
        <taxon>Enterobacterales</taxon>
        <taxon>Erwiniaceae</taxon>
        <taxon>Pantoea</taxon>
    </lineage>
</organism>
<feature type="domain" description="YjiS-like" evidence="1">
    <location>
        <begin position="24"/>
        <end position="58"/>
    </location>
</feature>
<evidence type="ECO:0000313" key="2">
    <source>
        <dbReference type="EMBL" id="MBM0749405.1"/>
    </source>
</evidence>
<protein>
    <submittedName>
        <fullName evidence="2">DUF1127 domain-containing protein</fullName>
    </submittedName>
</protein>
<dbReference type="GeneID" id="84689913"/>
<gene>
    <name evidence="2" type="ORF">JJB79_18640</name>
</gene>
<keyword evidence="3" id="KW-1185">Reference proteome</keyword>
<evidence type="ECO:0000313" key="3">
    <source>
        <dbReference type="Proteomes" id="UP000809137"/>
    </source>
</evidence>
<reference evidence="2 3" key="1">
    <citation type="submission" date="2021-01" db="EMBL/GenBank/DDBJ databases">
        <title>Complete genome sequence of Pantoea eucrina OB49, a heavy metal tolerant bacterium with PGPR potential isolated from wheat in Algeria.</title>
        <authorList>
            <person name="Lekired A."/>
            <person name="Ouzari I.H."/>
        </authorList>
    </citation>
    <scope>NUCLEOTIDE SEQUENCE [LARGE SCALE GENOMIC DNA]</scope>
    <source>
        <strain evidence="2 3">OB49</strain>
    </source>
</reference>